<dbReference type="InterPro" id="IPR012967">
    <property type="entry name" value="COMT_dimerisation"/>
</dbReference>
<keyword evidence="3" id="KW-1185">Reference proteome</keyword>
<dbReference type="InterPro" id="IPR036388">
    <property type="entry name" value="WH-like_DNA-bd_sf"/>
</dbReference>
<organism evidence="2 3">
    <name type="scientific">Actinomadura adrarensis</name>
    <dbReference type="NCBI Taxonomy" id="1819600"/>
    <lineage>
        <taxon>Bacteria</taxon>
        <taxon>Bacillati</taxon>
        <taxon>Actinomycetota</taxon>
        <taxon>Actinomycetes</taxon>
        <taxon>Streptosporangiales</taxon>
        <taxon>Thermomonosporaceae</taxon>
        <taxon>Actinomadura</taxon>
    </lineage>
</organism>
<proteinExistence type="predicted"/>
<dbReference type="InterPro" id="IPR036390">
    <property type="entry name" value="WH_DNA-bd_sf"/>
</dbReference>
<gene>
    <name evidence="2" type="ORF">ACFQ07_17115</name>
</gene>
<evidence type="ECO:0000259" key="1">
    <source>
        <dbReference type="Pfam" id="PF08100"/>
    </source>
</evidence>
<dbReference type="Gene3D" id="1.10.10.10">
    <property type="entry name" value="Winged helix-like DNA-binding domain superfamily/Winged helix DNA-binding domain"/>
    <property type="match status" value="1"/>
</dbReference>
<dbReference type="EMBL" id="JBHTIR010002587">
    <property type="protein sequence ID" value="MFD0853961.1"/>
    <property type="molecule type" value="Genomic_DNA"/>
</dbReference>
<reference evidence="3" key="1">
    <citation type="journal article" date="2019" name="Int. J. Syst. Evol. Microbiol.">
        <title>The Global Catalogue of Microorganisms (GCM) 10K type strain sequencing project: providing services to taxonomists for standard genome sequencing and annotation.</title>
        <authorList>
            <consortium name="The Broad Institute Genomics Platform"/>
            <consortium name="The Broad Institute Genome Sequencing Center for Infectious Disease"/>
            <person name="Wu L."/>
            <person name="Ma J."/>
        </authorList>
    </citation>
    <scope>NUCLEOTIDE SEQUENCE [LARGE SCALE GENOMIC DNA]</scope>
    <source>
        <strain evidence="3">JCM 31696</strain>
    </source>
</reference>
<feature type="domain" description="O-methyltransferase dimerisation" evidence="1">
    <location>
        <begin position="20"/>
        <end position="90"/>
    </location>
</feature>
<accession>A0ABW3CHZ8</accession>
<protein>
    <recommendedName>
        <fullName evidence="1">O-methyltransferase dimerisation domain-containing protein</fullName>
    </recommendedName>
</protein>
<evidence type="ECO:0000313" key="2">
    <source>
        <dbReference type="EMBL" id="MFD0853961.1"/>
    </source>
</evidence>
<dbReference type="Proteomes" id="UP001597083">
    <property type="component" value="Unassembled WGS sequence"/>
</dbReference>
<feature type="non-terminal residue" evidence="2">
    <location>
        <position position="101"/>
    </location>
</feature>
<dbReference type="Pfam" id="PF08100">
    <property type="entry name" value="Dimerisation"/>
    <property type="match status" value="1"/>
</dbReference>
<name>A0ABW3CHZ8_9ACTN</name>
<dbReference type="SUPFAM" id="SSF46785">
    <property type="entry name" value="Winged helix' DNA-binding domain"/>
    <property type="match status" value="1"/>
</dbReference>
<comment type="caution">
    <text evidence="2">The sequence shown here is derived from an EMBL/GenBank/DDBJ whole genome shotgun (WGS) entry which is preliminary data.</text>
</comment>
<sequence length="101" mass="10415">MDQVEPSPGDIAKLIALADLVRPMAIRTAVTLRLPDLITQGTDTVEALADATHAVPRVLRALIGVLAAADLVVISAADRIRLTPLGSALTSAACPLALVLD</sequence>
<evidence type="ECO:0000313" key="3">
    <source>
        <dbReference type="Proteomes" id="UP001597083"/>
    </source>
</evidence>